<dbReference type="PANTHER" id="PTHR13414:SF9">
    <property type="entry name" value="PROTON-COUPLED ZINC ANTIPORTER SLC30A9, MITOCHONDRIAL"/>
    <property type="match status" value="1"/>
</dbReference>
<keyword evidence="5 6" id="KW-0472">Membrane</keyword>
<comment type="subcellular location">
    <subcellularLocation>
        <location evidence="1">Membrane</location>
        <topology evidence="1">Multi-pass membrane protein</topology>
    </subcellularLocation>
</comment>
<evidence type="ECO:0000259" key="8">
    <source>
        <dbReference type="Pfam" id="PF16916"/>
    </source>
</evidence>
<dbReference type="GO" id="GO:0006829">
    <property type="term" value="P:zinc ion transport"/>
    <property type="evidence" value="ECO:0007669"/>
    <property type="project" value="InterPro"/>
</dbReference>
<dbReference type="InterPro" id="IPR002524">
    <property type="entry name" value="Cation_efflux"/>
</dbReference>
<proteinExistence type="predicted"/>
<dbReference type="RefSeq" id="WP_238020372.1">
    <property type="nucleotide sequence ID" value="NZ_JAIFZM010000010.1"/>
</dbReference>
<dbReference type="GO" id="GO:0016020">
    <property type="term" value="C:membrane"/>
    <property type="evidence" value="ECO:0007669"/>
    <property type="project" value="UniProtKB-SubCell"/>
</dbReference>
<evidence type="ECO:0000256" key="4">
    <source>
        <dbReference type="ARBA" id="ARBA00022989"/>
    </source>
</evidence>
<dbReference type="InterPro" id="IPR058533">
    <property type="entry name" value="Cation_efflux_TM"/>
</dbReference>
<dbReference type="PANTHER" id="PTHR13414">
    <property type="entry name" value="HUEL-CATION TRANSPORTER"/>
    <property type="match status" value="1"/>
</dbReference>
<dbReference type="InterPro" id="IPR040177">
    <property type="entry name" value="SLC30A9"/>
</dbReference>
<organism evidence="9 10">
    <name type="scientific">Oceanobacillus jordanicus</name>
    <dbReference type="NCBI Taxonomy" id="2867266"/>
    <lineage>
        <taxon>Bacteria</taxon>
        <taxon>Bacillati</taxon>
        <taxon>Bacillota</taxon>
        <taxon>Bacilli</taxon>
        <taxon>Bacillales</taxon>
        <taxon>Bacillaceae</taxon>
        <taxon>Oceanobacillus</taxon>
    </lineage>
</organism>
<dbReference type="Pfam" id="PF16916">
    <property type="entry name" value="ZT_dimer"/>
    <property type="match status" value="1"/>
</dbReference>
<dbReference type="NCBIfam" id="TIGR01297">
    <property type="entry name" value="CDF"/>
    <property type="match status" value="1"/>
</dbReference>
<feature type="domain" description="Cation efflux protein cytoplasmic" evidence="8">
    <location>
        <begin position="232"/>
        <end position="302"/>
    </location>
</feature>
<feature type="transmembrane region" description="Helical" evidence="6">
    <location>
        <begin position="12"/>
        <end position="34"/>
    </location>
</feature>
<feature type="transmembrane region" description="Helical" evidence="6">
    <location>
        <begin position="116"/>
        <end position="134"/>
    </location>
</feature>
<accession>A0AAW5B7G8</accession>
<dbReference type="Gene3D" id="1.20.1510.10">
    <property type="entry name" value="Cation efflux protein transmembrane domain"/>
    <property type="match status" value="1"/>
</dbReference>
<feature type="domain" description="Cation efflux protein transmembrane" evidence="7">
    <location>
        <begin position="16"/>
        <end position="223"/>
    </location>
</feature>
<evidence type="ECO:0000256" key="6">
    <source>
        <dbReference type="SAM" id="Phobius"/>
    </source>
</evidence>
<comment type="caution">
    <text evidence="9">The sequence shown here is derived from an EMBL/GenBank/DDBJ whole genome shotgun (WGS) entry which is preliminary data.</text>
</comment>
<evidence type="ECO:0000256" key="1">
    <source>
        <dbReference type="ARBA" id="ARBA00004141"/>
    </source>
</evidence>
<keyword evidence="4 6" id="KW-1133">Transmembrane helix</keyword>
<name>A0AAW5B7G8_9BACI</name>
<feature type="transmembrane region" description="Helical" evidence="6">
    <location>
        <begin position="202"/>
        <end position="220"/>
    </location>
</feature>
<feature type="transmembrane region" description="Helical" evidence="6">
    <location>
        <begin position="76"/>
        <end position="96"/>
    </location>
</feature>
<keyword evidence="10" id="KW-1185">Reference proteome</keyword>
<protein>
    <submittedName>
        <fullName evidence="9">Cation diffusion facilitator family transporter</fullName>
    </submittedName>
</protein>
<dbReference type="GO" id="GO:0008324">
    <property type="term" value="F:monoatomic cation transmembrane transporter activity"/>
    <property type="evidence" value="ECO:0007669"/>
    <property type="project" value="InterPro"/>
</dbReference>
<dbReference type="Proteomes" id="UP001199631">
    <property type="component" value="Unassembled WGS sequence"/>
</dbReference>
<evidence type="ECO:0000256" key="3">
    <source>
        <dbReference type="ARBA" id="ARBA00022692"/>
    </source>
</evidence>
<dbReference type="SUPFAM" id="SSF160240">
    <property type="entry name" value="Cation efflux protein cytoplasmic domain-like"/>
    <property type="match status" value="1"/>
</dbReference>
<evidence type="ECO:0000256" key="2">
    <source>
        <dbReference type="ARBA" id="ARBA00022448"/>
    </source>
</evidence>
<evidence type="ECO:0000256" key="5">
    <source>
        <dbReference type="ARBA" id="ARBA00023136"/>
    </source>
</evidence>
<keyword evidence="2" id="KW-0813">Transport</keyword>
<gene>
    <name evidence="9" type="ORF">K3T81_12340</name>
</gene>
<dbReference type="Gene3D" id="3.30.70.1350">
    <property type="entry name" value="Cation efflux protein, cytoplasmic domain"/>
    <property type="match status" value="1"/>
</dbReference>
<dbReference type="Pfam" id="PF01545">
    <property type="entry name" value="Cation_efflux"/>
    <property type="match status" value="1"/>
</dbReference>
<dbReference type="EMBL" id="JAIFZM010000010">
    <property type="protein sequence ID" value="MCG3419945.1"/>
    <property type="molecule type" value="Genomic_DNA"/>
</dbReference>
<dbReference type="InterPro" id="IPR027469">
    <property type="entry name" value="Cation_efflux_TMD_sf"/>
</dbReference>
<sequence length="328" mass="35622">MSIIEKVRKGNTSSGIAALGNAFLAGIKGIAAAFSGNGSMFASSMHSLADAVNQGFVFFGSVLAEFPPSKRFPSGFGRVINIFCMVAVIVVTVMAYETILKGWHLFQDPEESDGLLLNFIVLLASLIIDGLILFKAMREIRSESKTDESSNVITVAFKNVKKASPATRLVFYEDLVATSGALLAMVGIVLSQFFGILQADGLISMLIGCLMLFVAFRVGYDNMIGLIGVSAPAEVQDKLTTILLDHEDVVDIHRIRIVQEGRLYHVEGTVELKKGLSLAKADDIKFELSDTLLRQSEVADVLLGIIEDDGEKSREEKGKQRNIPKTDE</sequence>
<dbReference type="SUPFAM" id="SSF161111">
    <property type="entry name" value="Cation efflux protein transmembrane domain-like"/>
    <property type="match status" value="1"/>
</dbReference>
<dbReference type="AlphaFoldDB" id="A0AAW5B7G8"/>
<feature type="transmembrane region" description="Helical" evidence="6">
    <location>
        <begin position="175"/>
        <end position="196"/>
    </location>
</feature>
<evidence type="ECO:0000313" key="9">
    <source>
        <dbReference type="EMBL" id="MCG3419945.1"/>
    </source>
</evidence>
<dbReference type="InterPro" id="IPR036837">
    <property type="entry name" value="Cation_efflux_CTD_sf"/>
</dbReference>
<dbReference type="InterPro" id="IPR027470">
    <property type="entry name" value="Cation_efflux_CTD"/>
</dbReference>
<evidence type="ECO:0000313" key="10">
    <source>
        <dbReference type="Proteomes" id="UP001199631"/>
    </source>
</evidence>
<evidence type="ECO:0000259" key="7">
    <source>
        <dbReference type="Pfam" id="PF01545"/>
    </source>
</evidence>
<keyword evidence="3 6" id="KW-0812">Transmembrane</keyword>
<feature type="transmembrane region" description="Helical" evidence="6">
    <location>
        <begin position="40"/>
        <end position="64"/>
    </location>
</feature>
<reference evidence="9 10" key="1">
    <citation type="journal article" date="2022" name="Evol. Bioinform. Online">
        <title>Draft Genome Sequence of Oceanobacillus jordanicus Strain GSFE11, a Halotolerant Plant Growth-Promoting Bacterial Endophyte Isolated From the Jordan Valley.</title>
        <authorList>
            <person name="Alhindi T."/>
            <person name="Albdaiwi R."/>
        </authorList>
    </citation>
    <scope>NUCLEOTIDE SEQUENCE [LARGE SCALE GENOMIC DNA]</scope>
    <source>
        <strain evidence="9 10">GSFE11</strain>
    </source>
</reference>